<feature type="domain" description="FecR protein" evidence="3">
    <location>
        <begin position="84"/>
        <end position="186"/>
    </location>
</feature>
<dbReference type="RefSeq" id="WP_210222401.1">
    <property type="nucleotide sequence ID" value="NZ_CP072801.1"/>
</dbReference>
<evidence type="ECO:0000256" key="1">
    <source>
        <dbReference type="SAM" id="MobiDB-lite"/>
    </source>
</evidence>
<name>A0ABX7WQ96_9GAMM</name>
<evidence type="ECO:0000313" key="5">
    <source>
        <dbReference type="Proteomes" id="UP000672039"/>
    </source>
</evidence>
<feature type="compositionally biased region" description="Basic and acidic residues" evidence="1">
    <location>
        <begin position="250"/>
        <end position="314"/>
    </location>
</feature>
<dbReference type="InterPro" id="IPR006860">
    <property type="entry name" value="FecR"/>
</dbReference>
<organism evidence="4 5">
    <name type="scientific">Thiothrix litoralis</name>
    <dbReference type="NCBI Taxonomy" id="2891210"/>
    <lineage>
        <taxon>Bacteria</taxon>
        <taxon>Pseudomonadati</taxon>
        <taxon>Pseudomonadota</taxon>
        <taxon>Gammaproteobacteria</taxon>
        <taxon>Thiotrichales</taxon>
        <taxon>Thiotrichaceae</taxon>
        <taxon>Thiothrix</taxon>
    </lineage>
</organism>
<feature type="compositionally biased region" description="Polar residues" evidence="1">
    <location>
        <begin position="431"/>
        <end position="447"/>
    </location>
</feature>
<proteinExistence type="predicted"/>
<dbReference type="Pfam" id="PF04773">
    <property type="entry name" value="FecR"/>
    <property type="match status" value="1"/>
</dbReference>
<feature type="region of interest" description="Disordered" evidence="1">
    <location>
        <begin position="227"/>
        <end position="314"/>
    </location>
</feature>
<keyword evidence="5" id="KW-1185">Reference proteome</keyword>
<feature type="chain" id="PRO_5046366230" evidence="2">
    <location>
        <begin position="27"/>
        <end position="733"/>
    </location>
</feature>
<dbReference type="PANTHER" id="PTHR38731">
    <property type="entry name" value="LIPL45-RELATED LIPOPROTEIN-RELATED"/>
    <property type="match status" value="1"/>
</dbReference>
<protein>
    <submittedName>
        <fullName evidence="4">FecR domain-containing protein</fullName>
    </submittedName>
</protein>
<dbReference type="Proteomes" id="UP000672039">
    <property type="component" value="Chromosome"/>
</dbReference>
<feature type="region of interest" description="Disordered" evidence="1">
    <location>
        <begin position="431"/>
        <end position="450"/>
    </location>
</feature>
<evidence type="ECO:0000259" key="3">
    <source>
        <dbReference type="Pfam" id="PF04773"/>
    </source>
</evidence>
<evidence type="ECO:0000313" key="4">
    <source>
        <dbReference type="EMBL" id="QTR46031.1"/>
    </source>
</evidence>
<dbReference type="EMBL" id="CP072801">
    <property type="protein sequence ID" value="QTR46031.1"/>
    <property type="molecule type" value="Genomic_DNA"/>
</dbReference>
<feature type="signal peptide" evidence="2">
    <location>
        <begin position="1"/>
        <end position="26"/>
    </location>
</feature>
<gene>
    <name evidence="4" type="ORF">J9253_18940</name>
</gene>
<feature type="compositionally biased region" description="Low complexity" evidence="1">
    <location>
        <begin position="481"/>
        <end position="495"/>
    </location>
</feature>
<sequence length="733" mass="75337">MKHTMSLFGALALVGVLMLPSHSILADETKTTETKTETATATTTAAAPNIIGKVTYLLGQAELTLADGIVEPITRQTEISEGSTVSVKDHSKLNLLMVDGETEKLPANSTLTFTKYKYDPNNPGASEVSKEFTEGGITTKTGAAGHYAPERYRLNSPLAAIAVLGTEYTVQLSEGETRVTVIAGEISMAKLGGSCLRSGLGVCSGGERLSEDQRGLALVVRKDEPRPILIPVSEPPPKSKTQVQAAPAEETSKTADAKADKTAADKKADKQETAEASTKSDGKATEVATEKSTEKAAEKVADKSTEKTTEKTTEKLADKTVEKVVDKTTAEKVVADKTKDKTTDTKTAEVTQTVDERNALAELDTTTKTASNTPAPLTPTPTVTPQVDERDALATATIVSAEIKASAPASIATPAVPAATVPPLATNTLASASGNTTLQTPTSTLESDSGKVLTTGTSAVTTPVTTSVISSSPIGGSSLLVSSGTGTSTSLGGASNDLLESNKGGSTVTTDAGEVIPVVTPPPVVTPEPAVSTSLPVVRLGKYDPATIVGDSATLGDLVSSQYEQLIAGTVAGDNTIERLKVASPTLPEQRDVSLLLDSYEASVRNATAGTQTTATITDATLNVSSARNTFDTGFTLNSPEYVGSVKATGTYGGATGLLKDDGTNPQTTINGAVGVLGEKVGAAYTFTHQIDPTLSASGALSWAGTLAAEPVVVTPEVIMPEVVMPEVVTVGN</sequence>
<keyword evidence="2" id="KW-0732">Signal</keyword>
<accession>A0ABX7WQ96</accession>
<dbReference type="PANTHER" id="PTHR38731:SF1">
    <property type="entry name" value="FECR PROTEIN DOMAIN-CONTAINING PROTEIN"/>
    <property type="match status" value="1"/>
</dbReference>
<reference evidence="4 5" key="1">
    <citation type="submission" date="2021-04" db="EMBL/GenBank/DDBJ databases">
        <title>Genomics, taxonomy and metabolism of representatives of sulfur bacteria of the genus Thiothrix: Thiothrix fructosivorans QT, Thiothrix unzii A1T and three new species, Thiothrix subterranea sp. nov., Thiothrix litoralis sp. nov. and 'Candidatus Thiothrix anitrata' sp. nov.</title>
        <authorList>
            <person name="Ravin N.V."/>
            <person name="Smolyakov D."/>
            <person name="Rudenko T.S."/>
            <person name="Mardanov A.V."/>
            <person name="Beletsky A.V."/>
            <person name="Markov N.D."/>
            <person name="Fomenkov A.I."/>
            <person name="Roberts R.J."/>
            <person name="Karnachuk O.V."/>
            <person name="Novikov A."/>
            <person name="Grabovich M.Y."/>
        </authorList>
    </citation>
    <scope>NUCLEOTIDE SEQUENCE [LARGE SCALE GENOMIC DNA]</scope>
    <source>
        <strain evidence="4 5">AS</strain>
    </source>
</reference>
<evidence type="ECO:0000256" key="2">
    <source>
        <dbReference type="SAM" id="SignalP"/>
    </source>
</evidence>
<feature type="region of interest" description="Disordered" evidence="1">
    <location>
        <begin position="481"/>
        <end position="510"/>
    </location>
</feature>